<dbReference type="PaxDb" id="10090-ENSMUSP00000098848"/>
<dbReference type="GO" id="GO:2000601">
    <property type="term" value="P:positive regulation of Arp2/3 complex-mediated actin nucleation"/>
    <property type="evidence" value="ECO:0000318"/>
    <property type="project" value="GO_Central"/>
</dbReference>
<dbReference type="MGI" id="MGI:2685578">
    <property type="gene designation" value="Wmp"/>
</dbReference>
<evidence type="ECO:0000256" key="2">
    <source>
        <dbReference type="ARBA" id="ARBA00022490"/>
    </source>
</evidence>
<feature type="domain" description="WH2" evidence="4">
    <location>
        <begin position="461"/>
        <end position="478"/>
    </location>
</feature>
<keyword evidence="2" id="KW-0963">Cytoplasm</keyword>
<dbReference type="GeneID" id="213450"/>
<evidence type="ECO:0000313" key="7">
    <source>
        <dbReference type="Ensembl" id="ENSMUSP00000098848.2"/>
    </source>
</evidence>
<dbReference type="VEuPathDB" id="HostDB:ENSMUSG00000073006"/>
<feature type="region of interest" description="Disordered" evidence="3">
    <location>
        <begin position="308"/>
        <end position="347"/>
    </location>
</feature>
<dbReference type="KEGG" id="mmu:213450"/>
<dbReference type="Bgee" id="ENSMUSG00000073006">
    <property type="expression patterns" value="Expressed in lumbar subsegment of spinal cord and 10 other cell types or tissues"/>
</dbReference>
<organism evidence="6">
    <name type="scientific">Mus musculus</name>
    <name type="common">Mouse</name>
    <dbReference type="NCBI Taxonomy" id="10090"/>
    <lineage>
        <taxon>Eukaryota</taxon>
        <taxon>Metazoa</taxon>
        <taxon>Chordata</taxon>
        <taxon>Craniata</taxon>
        <taxon>Vertebrata</taxon>
        <taxon>Euteleostomi</taxon>
        <taxon>Mammalia</taxon>
        <taxon>Eutheria</taxon>
        <taxon>Euarchontoglires</taxon>
        <taxon>Glires</taxon>
        <taxon>Rodentia</taxon>
        <taxon>Myomorpha</taxon>
        <taxon>Muroidea</taxon>
        <taxon>Muridae</taxon>
        <taxon>Murinae</taxon>
        <taxon>Mus</taxon>
        <taxon>Mus</taxon>
    </lineage>
</organism>
<dbReference type="EMBL" id="AK132985">
    <property type="protein sequence ID" value="BAE21455.1"/>
    <property type="molecule type" value="mRNA"/>
</dbReference>
<dbReference type="SMART" id="SM00246">
    <property type="entry name" value="WH2"/>
    <property type="match status" value="1"/>
</dbReference>
<dbReference type="InterPro" id="IPR003124">
    <property type="entry name" value="WH2_dom"/>
</dbReference>
<gene>
    <name evidence="7 8" type="primary">Wmp</name>
    <name evidence="5" type="synonym">Gm732</name>
</gene>
<reference evidence="6" key="5">
    <citation type="journal article" date="2002" name="Nature">
        <title>Analysis of the mouse transcriptome based on functional annotation of 60,770 full-length cDNAs.</title>
        <authorList>
            <consortium name="The FANTOM Consortium and the RIKEN Genome Exploration Research Group Phase I and II Team"/>
        </authorList>
    </citation>
    <scope>NUCLEOTIDE SEQUENCE</scope>
    <source>
        <strain evidence="6">C57BL/6J</strain>
        <tissue evidence="6">Testis</tissue>
    </source>
</reference>
<dbReference type="GeneTree" id="ENSGT00950000182962"/>
<dbReference type="EMBL" id="BC147603">
    <property type="protein sequence ID" value="AAI47604.1"/>
    <property type="molecule type" value="mRNA"/>
</dbReference>
<dbReference type="BioGRID-ORCS" id="213450">
    <property type="hits" value="1 hit in 69 CRISPR screens"/>
</dbReference>
<dbReference type="GO" id="GO:0034237">
    <property type="term" value="F:protein kinase A regulatory subunit binding"/>
    <property type="evidence" value="ECO:0000318"/>
    <property type="project" value="GO_Central"/>
</dbReference>
<dbReference type="AGR" id="MGI:2685578"/>
<reference evidence="6" key="8">
    <citation type="journal article" date="2005" name="Science">
        <title>The Transcriptional Landscape of the Mammalian Genome.</title>
        <authorList>
            <consortium name="The FANTOM Consortium"/>
            <consortium name="Riken Genome Exploration Research Group and Genome Science Group (Genome Network Project Core Group)"/>
        </authorList>
    </citation>
    <scope>NUCLEOTIDE SEQUENCE</scope>
    <source>
        <strain evidence="6">C57BL/6J</strain>
        <tissue evidence="6">Testis</tissue>
    </source>
</reference>
<dbReference type="Gene3D" id="6.10.280.150">
    <property type="match status" value="1"/>
</dbReference>
<evidence type="ECO:0000313" key="8">
    <source>
        <dbReference type="MGI" id="MGI:2685578"/>
    </source>
</evidence>
<reference evidence="7" key="11">
    <citation type="journal article" date="2011" name="PLoS Biol.">
        <title>Modernizing reference genome assemblies.</title>
        <authorList>
            <person name="Church D.M."/>
            <person name="Schneider V.A."/>
            <person name="Graves T."/>
            <person name="Auger K."/>
            <person name="Cunningham F."/>
            <person name="Bouk N."/>
            <person name="Chen H.C."/>
            <person name="Agarwala R."/>
            <person name="McLaren W.M."/>
            <person name="Ritchie G.R."/>
            <person name="Albracht D."/>
            <person name="Kremitzki M."/>
            <person name="Rock S."/>
            <person name="Kotkiewicz H."/>
            <person name="Kremitzki C."/>
            <person name="Wollam A."/>
            <person name="Trani L."/>
            <person name="Fulton L."/>
            <person name="Fulton R."/>
            <person name="Matthews L."/>
            <person name="Whitehead S."/>
            <person name="Chow W."/>
            <person name="Torrance J."/>
            <person name="Dunn M."/>
            <person name="Harden G."/>
            <person name="Threadgold G."/>
            <person name="Wood J."/>
            <person name="Collins J."/>
            <person name="Heath P."/>
            <person name="Griffiths G."/>
            <person name="Pelan S."/>
            <person name="Grafham D."/>
            <person name="Eichler E.E."/>
            <person name="Weinstock G."/>
            <person name="Mardis E.R."/>
            <person name="Wilson R.K."/>
            <person name="Howe K."/>
            <person name="Flicek P."/>
            <person name="Hubbard T."/>
        </authorList>
    </citation>
    <scope>NUCLEOTIDE SEQUENCE [LARGE SCALE GENOMIC DNA]</scope>
    <source>
        <strain evidence="7">C57BL/6J</strain>
    </source>
</reference>
<dbReference type="RefSeq" id="NP_001028424.1">
    <property type="nucleotide sequence ID" value="NM_001033252.2"/>
</dbReference>
<dbReference type="AlphaFoldDB" id="Q3V0P9"/>
<dbReference type="Proteomes" id="UP000000589">
    <property type="component" value="Chromosome X"/>
</dbReference>
<dbReference type="CTD" id="213450"/>
<evidence type="ECO:0000313" key="5">
    <source>
        <dbReference type="EMBL" id="AAI47604.1"/>
    </source>
</evidence>
<keyword evidence="9" id="KW-1185">Reference proteome</keyword>
<comment type="subcellular location">
    <subcellularLocation>
        <location evidence="1">Cytoplasm</location>
    </subcellularLocation>
</comment>
<dbReference type="STRING" id="10090.ENSMUSP00000098848"/>
<evidence type="ECO:0000256" key="3">
    <source>
        <dbReference type="SAM" id="MobiDB-lite"/>
    </source>
</evidence>
<dbReference type="PROSITE" id="PS51082">
    <property type="entry name" value="WH2"/>
    <property type="match status" value="1"/>
</dbReference>
<proteinExistence type="evidence at transcript level"/>
<reference evidence="5" key="6">
    <citation type="journal article" date="2004" name="Genome Res.">
        <title>The status, quality, and expansion of the NIH full-length cDNA project: the Mammalian Gene Collection (MGC).</title>
        <authorList>
            <consortium name="The MGC Project Team"/>
            <person name="Gerhard D.S."/>
            <person name="Wagner L."/>
            <person name="Feingold E.A."/>
            <person name="Shenmen C.M."/>
            <person name="Grouse L.H."/>
            <person name="Schuler G."/>
            <person name="Klein S.L."/>
            <person name="Old S."/>
            <person name="Rasooly R."/>
            <person name="Good P."/>
            <person name="Guyer M."/>
            <person name="Peck A.M."/>
            <person name="Derge J.G."/>
            <person name="Lipman D."/>
            <person name="Collins F.S."/>
            <person name="Jang W."/>
            <person name="Sherry S."/>
            <person name="Feolo M."/>
            <person name="Misquitta L."/>
            <person name="Lee E."/>
            <person name="Rotmistrovsky K."/>
            <person name="Greenhut S.F."/>
            <person name="Schaefer C.F."/>
            <person name="Buetow K."/>
            <person name="Bonner T.I."/>
            <person name="Haussler D."/>
            <person name="Kent J."/>
            <person name="Kiekhaus M."/>
            <person name="Furey T."/>
            <person name="Brent M."/>
            <person name="Prange C."/>
            <person name="Schreiber K."/>
            <person name="Shapiro N."/>
            <person name="Bhat N.K."/>
            <person name="Hopkins R.F."/>
            <person name="Hsie F."/>
            <person name="Driscoll T."/>
            <person name="Soares M.B."/>
            <person name="Casavant T.L."/>
            <person name="Scheetz T.E."/>
            <person name="Brown-stein M.J."/>
            <person name="Usdin T.B."/>
            <person name="Toshiyuki S."/>
            <person name="Carninci P."/>
            <person name="Piao Y."/>
            <person name="Dudekula D.B."/>
            <person name="Ko M.S."/>
            <person name="Kawakami K."/>
            <person name="Suzuki Y."/>
            <person name="Sugano S."/>
            <person name="Gruber C.E."/>
            <person name="Smith M.R."/>
            <person name="Simmons B."/>
            <person name="Moore T."/>
            <person name="Waterman R."/>
            <person name="Johnson S.L."/>
            <person name="Ruan Y."/>
            <person name="Wei C.L."/>
            <person name="Mathavan S."/>
            <person name="Gunaratne P.H."/>
            <person name="Wu J."/>
            <person name="Garcia A.M."/>
            <person name="Hulyk S.W."/>
            <person name="Fuh E."/>
            <person name="Yuan Y."/>
            <person name="Sneed A."/>
            <person name="Kowis C."/>
            <person name="Hodgson A."/>
            <person name="Muzny D.M."/>
            <person name="McPherson J."/>
            <person name="Gibbs R.A."/>
            <person name="Fahey J."/>
            <person name="Helton E."/>
            <person name="Ketteman M."/>
            <person name="Madan A."/>
            <person name="Rodrigues S."/>
            <person name="Sanchez A."/>
            <person name="Whiting M."/>
            <person name="Madari A."/>
            <person name="Young A.C."/>
            <person name="Wetherby K.D."/>
            <person name="Granite S.J."/>
            <person name="Kwong P.N."/>
            <person name="Brinkley C.P."/>
            <person name="Pearson R.L."/>
            <person name="Bouffard G.G."/>
            <person name="Blakesly R.W."/>
            <person name="Green E.D."/>
            <person name="Dickson M.C."/>
            <person name="Rodriguez A.C."/>
            <person name="Grimwood J."/>
            <person name="Schmutz J."/>
            <person name="Myers R.M."/>
            <person name="Butterfield Y.S."/>
            <person name="Griffith M."/>
            <person name="Griffith O.L."/>
            <person name="Krzywinski M.I."/>
            <person name="Liao N."/>
            <person name="Morin R."/>
            <person name="Morrin R."/>
            <person name="Palmquist D."/>
            <person name="Petrescu A.S."/>
            <person name="Skalska U."/>
            <person name="Smailus D.E."/>
            <person name="Stott J.M."/>
            <person name="Schnerch A."/>
            <person name="Schein J.E."/>
            <person name="Jones S.J."/>
            <person name="Holt R.A."/>
            <person name="Baross A."/>
            <person name="Marra M.A."/>
            <person name="Clifton S."/>
            <person name="Makowski K.A."/>
            <person name="Bosak S."/>
            <person name="Malek J."/>
        </authorList>
    </citation>
    <scope>NUCLEOTIDE SEQUENCE [LARGE SCALE MRNA]</scope>
    <source>
        <tissue evidence="5">Testicle</tissue>
    </source>
</reference>
<reference evidence="7" key="12">
    <citation type="submission" date="2025-05" db="UniProtKB">
        <authorList>
            <consortium name="Ensembl"/>
        </authorList>
    </citation>
    <scope>IDENTIFICATION</scope>
    <source>
        <strain evidence="7">C57BL/6J</strain>
    </source>
</reference>
<dbReference type="Ensembl" id="ENSMUST00000101290.2">
    <property type="protein sequence ID" value="ENSMUSP00000098848.2"/>
    <property type="gene ID" value="ENSMUSG00000073006.3"/>
</dbReference>
<dbReference type="GO" id="GO:0030027">
    <property type="term" value="C:lamellipodium"/>
    <property type="evidence" value="ECO:0000318"/>
    <property type="project" value="GO_Central"/>
</dbReference>
<dbReference type="OMA" id="HYKSNVF"/>
<dbReference type="EMBL" id="BC147609">
    <property type="protein sequence ID" value="AAI47610.1"/>
    <property type="molecule type" value="mRNA"/>
</dbReference>
<dbReference type="GO" id="GO:0003779">
    <property type="term" value="F:actin binding"/>
    <property type="evidence" value="ECO:0007669"/>
    <property type="project" value="InterPro"/>
</dbReference>
<evidence type="ECO:0000313" key="9">
    <source>
        <dbReference type="Proteomes" id="UP000000589"/>
    </source>
</evidence>
<reference evidence="6" key="1">
    <citation type="journal article" date="1999" name="Methods Enzymol.">
        <title>High-efficiency full-length cDNA cloning.</title>
        <authorList>
            <person name="Carninci P."/>
            <person name="Hayashizaki Y."/>
        </authorList>
    </citation>
    <scope>NUCLEOTIDE SEQUENCE</scope>
    <source>
        <strain evidence="6">C57BL/6J</strain>
        <tissue evidence="6">Testis</tissue>
    </source>
</reference>
<evidence type="ECO:0000259" key="4">
    <source>
        <dbReference type="PROSITE" id="PS51082"/>
    </source>
</evidence>
<evidence type="ECO:0000256" key="1">
    <source>
        <dbReference type="ARBA" id="ARBA00004496"/>
    </source>
</evidence>
<reference evidence="6" key="7">
    <citation type="submission" date="2004-03" db="EMBL/GenBank/DDBJ databases">
        <authorList>
            <person name="Arakawa T."/>
            <person name="Carninci P."/>
            <person name="Fukuda S."/>
            <person name="Hashizume W."/>
            <person name="Hayashida K."/>
            <person name="Hori F."/>
            <person name="Iida J."/>
            <person name="Imamura K."/>
            <person name="Imotani K."/>
            <person name="Itoh M."/>
            <person name="Kanagawa S."/>
            <person name="Kawai J."/>
            <person name="Kojima M."/>
            <person name="Konno H."/>
            <person name="Murata M."/>
            <person name="Nakamura M."/>
            <person name="Ninomiya N."/>
            <person name="Nishiyori H."/>
            <person name="Nomura K."/>
            <person name="Ohno M."/>
            <person name="Sakazume N."/>
            <person name="Sano H."/>
            <person name="Sasaki D."/>
            <person name="Shibata K."/>
            <person name="Shiraki T."/>
            <person name="Tagami M."/>
            <person name="Tagami Y."/>
            <person name="Waki K."/>
            <person name="Watahiki A."/>
            <person name="Muramatsu M."/>
            <person name="Hayashizaki Y."/>
        </authorList>
    </citation>
    <scope>NUCLEOTIDE SEQUENCE</scope>
    <source>
        <strain evidence="6">C57BL/6J</strain>
        <tissue evidence="6">Testis</tissue>
    </source>
</reference>
<reference evidence="6" key="9">
    <citation type="journal article" date="2005" name="Science">
        <title>Antisense Transcription in the Mammalian Transcriptome.</title>
        <authorList>
            <consortium name="RIKEN Genome Exploration Research Group and Genome Science Group (Genome Network Project Core Group) and the FANTOM Consortium"/>
        </authorList>
    </citation>
    <scope>NUCLEOTIDE SEQUENCE</scope>
    <source>
        <strain evidence="6">C57BL/6J</strain>
        <tissue evidence="6">Testis</tissue>
    </source>
</reference>
<feature type="compositionally biased region" description="Low complexity" evidence="3">
    <location>
        <begin position="308"/>
        <end position="321"/>
    </location>
</feature>
<dbReference type="eggNOG" id="KOG1830">
    <property type="taxonomic scope" value="Eukaryota"/>
</dbReference>
<protein>
    <submittedName>
        <fullName evidence="5">Gene model 732, (NCBI)</fullName>
    </submittedName>
    <submittedName>
        <fullName evidence="7">WAVE homology in membrane protrusions</fullName>
    </submittedName>
</protein>
<reference evidence="6" key="3">
    <citation type="journal article" date="2000" name="Genome Res.">
        <title>RIKEN integrated sequence analysis (RISA) system--384-format sequencing pipeline with 384 multicapillary sequencer.</title>
        <authorList>
            <person name="Shibata K."/>
            <person name="Itoh M."/>
            <person name="Aizawa K."/>
            <person name="Nagaoka S."/>
            <person name="Sasaki N."/>
            <person name="Carninci P."/>
            <person name="Konno H."/>
            <person name="Akiyama J."/>
            <person name="Nishi K."/>
            <person name="Kitsunai T."/>
            <person name="Tashiro H."/>
            <person name="Itoh M."/>
            <person name="Sumi N."/>
            <person name="Ishii Y."/>
            <person name="Nakamura S."/>
            <person name="Hazama M."/>
            <person name="Nishine T."/>
            <person name="Harada A."/>
            <person name="Yamamoto R."/>
            <person name="Matsumoto H."/>
            <person name="Sakaguchi S."/>
            <person name="Ikegami T."/>
            <person name="Kashiwagi K."/>
            <person name="Fujiwake S."/>
            <person name="Inoue K."/>
            <person name="Togawa Y."/>
            <person name="Izawa M."/>
            <person name="Ohara E."/>
            <person name="Watahiki M."/>
            <person name="Yoneda Y."/>
            <person name="Ishikawa T."/>
            <person name="Ozawa K."/>
            <person name="Tanaka T."/>
            <person name="Matsuura S."/>
            <person name="Kawai J."/>
            <person name="Okazaki Y."/>
            <person name="Muramatsu M."/>
            <person name="Inoue Y."/>
            <person name="Kira A."/>
            <person name="Hayashizaki Y."/>
        </authorList>
    </citation>
    <scope>NUCLEOTIDE SEQUENCE</scope>
    <source>
        <strain evidence="6">C57BL/6J</strain>
        <tissue evidence="6">Testis</tissue>
    </source>
</reference>
<accession>Q3V0P9</accession>
<dbReference type="UCSC" id="uc009ucl.1">
    <property type="organism name" value="mouse"/>
</dbReference>
<evidence type="ECO:0000313" key="6">
    <source>
        <dbReference type="EMBL" id="BAE21455.1"/>
    </source>
</evidence>
<dbReference type="GO" id="GO:0071933">
    <property type="term" value="F:Arp2/3 complex binding"/>
    <property type="evidence" value="ECO:0000318"/>
    <property type="project" value="GO_Central"/>
</dbReference>
<reference evidence="7 9" key="10">
    <citation type="journal article" date="2009" name="PLoS Biol.">
        <title>Lineage-specific biology revealed by a finished genome assembly of the mouse.</title>
        <authorList>
            <consortium name="Mouse Genome Sequencing Consortium"/>
            <person name="Church D.M."/>
            <person name="Goodstadt L."/>
            <person name="Hillier L.W."/>
            <person name="Zody M.C."/>
            <person name="Goldstein S."/>
            <person name="She X."/>
            <person name="Bult C.J."/>
            <person name="Agarwala R."/>
            <person name="Cherry J.L."/>
            <person name="DiCuccio M."/>
            <person name="Hlavina W."/>
            <person name="Kapustin Y."/>
            <person name="Meric P."/>
            <person name="Maglott D."/>
            <person name="Birtle Z."/>
            <person name="Marques A.C."/>
            <person name="Graves T."/>
            <person name="Zhou S."/>
            <person name="Teague B."/>
            <person name="Potamousis K."/>
            <person name="Churas C."/>
            <person name="Place M."/>
            <person name="Herschleb J."/>
            <person name="Runnheim R."/>
            <person name="Forrest D."/>
            <person name="Amos-Landgraf J."/>
            <person name="Schwartz D.C."/>
            <person name="Cheng Z."/>
            <person name="Lindblad-Toh K."/>
            <person name="Eichler E.E."/>
            <person name="Ponting C.P."/>
        </authorList>
    </citation>
    <scope>NUCLEOTIDE SEQUENCE [LARGE SCALE GENOMIC DNA]</scope>
    <source>
        <strain evidence="7 9">C57BL/6J</strain>
    </source>
</reference>
<name>Q3V0P9_MOUSE</name>
<feature type="compositionally biased region" description="Polar residues" evidence="3">
    <location>
        <begin position="324"/>
        <end position="346"/>
    </location>
</feature>
<dbReference type="ExpressionAtlas" id="Q3V0P9">
    <property type="expression patterns" value="baseline and differential"/>
</dbReference>
<reference evidence="6" key="2">
    <citation type="journal article" date="2000" name="Genome Res.">
        <title>Normalization and subtraction of cap-trapper-selected cDNAs to prepare full-length cDNA libraries for rapid discovery of new genes.</title>
        <authorList>
            <person name="Carninci P."/>
            <person name="Shibata Y."/>
            <person name="Hayatsu N."/>
            <person name="Sugahara Y."/>
            <person name="Shibata K."/>
            <person name="Itoh M."/>
            <person name="Konno H."/>
            <person name="Okazaki Y."/>
            <person name="Muramatsu M."/>
            <person name="Hayashizaki Y."/>
        </authorList>
    </citation>
    <scope>NUCLEOTIDE SEQUENCE</scope>
    <source>
        <strain evidence="6">C57BL/6J</strain>
        <tissue evidence="6">Testis</tissue>
    </source>
</reference>
<dbReference type="GO" id="GO:0030036">
    <property type="term" value="P:actin cytoskeleton organization"/>
    <property type="evidence" value="ECO:0000318"/>
    <property type="project" value="GO_Central"/>
</dbReference>
<dbReference type="OrthoDB" id="9808537at2759"/>
<dbReference type="SMR" id="Q3V0P9"/>
<dbReference type="GO" id="GO:0031209">
    <property type="term" value="C:SCAR complex"/>
    <property type="evidence" value="ECO:0000318"/>
    <property type="project" value="GO_Central"/>
</dbReference>
<sequence>MENDKSEEQRRAQVSGYLKNYLEDSNCYCDSFHSCLYYSKCFNNNVSMNKGQTSEKKHIQNQNINHAGDFKNVLQCQLLKEHIPVDHIPASGNEESHSYLDQYDGGSSSYIFQSNRNKCQGRYAANDLPDVQDHFYHCIGHVSKSQPRVLYGIGKGGVVLRQGPTLAHYKSNVFVNPLAPEAPPLPSDWLIQLISSKRPSAHGVVSSRRSRGTSSLLVLERTTTLPPASSKSNPNIDLIMLPEVEFTATSESLEYYELQKQGGLNPQGLNQEIALLVHPSVIPLKNQSWDSIVDLIDSSLVLNTQSIKSSFPKSPRSPSKSNSEHGSLSPNPVANTSRISTTQSPRSYRVPCCFSSVPASQSPKPQITLNPLPEHSVSHLIKLIEAQSKLPMTLSKRQLHPPQAKLSSFTLSEVSTLQSSLSSMKSSISGQRALKIRQYTIESAYASIMQTPSSLPIMTKPRNELMEEIRKGIKLHKTQPRPENEDLENGAEMIRVRRKAMGYHSEKSDSETEWIE</sequence>
<reference evidence="6" key="4">
    <citation type="journal article" date="2001" name="Nature">
        <title>Functional annotation of a full-length mouse cDNA collection.</title>
        <authorList>
            <consortium name="The RIKEN Genome Exploration Research Group Phase II Team and the FANTOM Consortium"/>
        </authorList>
    </citation>
    <scope>NUCLEOTIDE SEQUENCE</scope>
    <source>
        <strain evidence="6">C57BL/6J</strain>
        <tissue evidence="6">Testis</tissue>
    </source>
</reference>
<dbReference type="HOGENOM" id="CLU_038226_0_0_1"/>